<feature type="domain" description="Reverse transcriptase" evidence="1">
    <location>
        <begin position="1"/>
        <end position="280"/>
    </location>
</feature>
<dbReference type="PANTHER" id="PTHR34047">
    <property type="entry name" value="NUCLEAR INTRON MATURASE 1, MITOCHONDRIAL-RELATED"/>
    <property type="match status" value="1"/>
</dbReference>
<dbReference type="EMBL" id="PCYI01000016">
    <property type="protein sequence ID" value="PIR44920.1"/>
    <property type="molecule type" value="Genomic_DNA"/>
</dbReference>
<sequence>MRRQFTISYREIISVENLLGAWQEFLRGKHGKQDVQLFQLHLMDNVLTLHYELRNLTYTHGGYHHFKINDPKPRDIHKASVRDRLLHHAIYRKLYPFFDKLFIADSYSCRLRKGTHRANNRLRVFFNIVSKNNTRICWVLKCDIRKFFASIDHQTLFMVLDDYIKDDRTARLLRKVVSSFSSTSVGTGLPLGNLTSQLVVNIYMNEFELFMKHKLMARHYIRYADDFVVLSHSKSWLESILPIMRSFLVATLSLSLHPNKVSITSLASGVDILGWVHFTDHRVLRTATKRRMWRKLLPAATHETVASYKGLLRHGNSHKLLDELKRIAPVLD</sequence>
<dbReference type="PANTHER" id="PTHR34047:SF8">
    <property type="entry name" value="PROTEIN YKFC"/>
    <property type="match status" value="1"/>
</dbReference>
<accession>A0A2H0REQ5</accession>
<dbReference type="InterPro" id="IPR000477">
    <property type="entry name" value="RT_dom"/>
</dbReference>
<dbReference type="SUPFAM" id="SSF56672">
    <property type="entry name" value="DNA/RNA polymerases"/>
    <property type="match status" value="1"/>
</dbReference>
<dbReference type="Proteomes" id="UP000228767">
    <property type="component" value="Unassembled WGS sequence"/>
</dbReference>
<evidence type="ECO:0000259" key="1">
    <source>
        <dbReference type="PROSITE" id="PS50878"/>
    </source>
</evidence>
<organism evidence="2 3">
    <name type="scientific">Candidatus Vogelbacteria bacterium CG10_big_fil_rev_8_21_14_0_10_51_16</name>
    <dbReference type="NCBI Taxonomy" id="1975045"/>
    <lineage>
        <taxon>Bacteria</taxon>
        <taxon>Candidatus Vogeliibacteriota</taxon>
    </lineage>
</organism>
<proteinExistence type="predicted"/>
<dbReference type="InterPro" id="IPR043502">
    <property type="entry name" value="DNA/RNA_pol_sf"/>
</dbReference>
<dbReference type="InterPro" id="IPR051083">
    <property type="entry name" value="GrpII_Intron_Splice-Mob/Def"/>
</dbReference>
<name>A0A2H0REQ5_9BACT</name>
<gene>
    <name evidence="2" type="ORF">COV10_02245</name>
</gene>
<dbReference type="PROSITE" id="PS50878">
    <property type="entry name" value="RT_POL"/>
    <property type="match status" value="1"/>
</dbReference>
<comment type="caution">
    <text evidence="2">The sequence shown here is derived from an EMBL/GenBank/DDBJ whole genome shotgun (WGS) entry which is preliminary data.</text>
</comment>
<dbReference type="Pfam" id="PF00078">
    <property type="entry name" value="RVT_1"/>
    <property type="match status" value="1"/>
</dbReference>
<evidence type="ECO:0000313" key="3">
    <source>
        <dbReference type="Proteomes" id="UP000228767"/>
    </source>
</evidence>
<reference evidence="2 3" key="1">
    <citation type="submission" date="2017-09" db="EMBL/GenBank/DDBJ databases">
        <title>Depth-based differentiation of microbial function through sediment-hosted aquifers and enrichment of novel symbionts in the deep terrestrial subsurface.</title>
        <authorList>
            <person name="Probst A.J."/>
            <person name="Ladd B."/>
            <person name="Jarett J.K."/>
            <person name="Geller-Mcgrath D.E."/>
            <person name="Sieber C.M."/>
            <person name="Emerson J.B."/>
            <person name="Anantharaman K."/>
            <person name="Thomas B.C."/>
            <person name="Malmstrom R."/>
            <person name="Stieglmeier M."/>
            <person name="Klingl A."/>
            <person name="Woyke T."/>
            <person name="Ryan C.M."/>
            <person name="Banfield J.F."/>
        </authorList>
    </citation>
    <scope>NUCLEOTIDE SEQUENCE [LARGE SCALE GENOMIC DNA]</scope>
    <source>
        <strain evidence="2">CG10_big_fil_rev_8_21_14_0_10_51_16</strain>
    </source>
</reference>
<evidence type="ECO:0000313" key="2">
    <source>
        <dbReference type="EMBL" id="PIR44920.1"/>
    </source>
</evidence>
<dbReference type="CDD" id="cd01651">
    <property type="entry name" value="RT_G2_intron"/>
    <property type="match status" value="1"/>
</dbReference>
<protein>
    <recommendedName>
        <fullName evidence="1">Reverse transcriptase domain-containing protein</fullName>
    </recommendedName>
</protein>
<dbReference type="AlphaFoldDB" id="A0A2H0REQ5"/>